<dbReference type="InterPro" id="IPR036388">
    <property type="entry name" value="WH-like_DNA-bd_sf"/>
</dbReference>
<evidence type="ECO:0000313" key="6">
    <source>
        <dbReference type="Proteomes" id="UP001595823"/>
    </source>
</evidence>
<dbReference type="CDD" id="cd00090">
    <property type="entry name" value="HTH_ARSR"/>
    <property type="match status" value="1"/>
</dbReference>
<evidence type="ECO:0000256" key="2">
    <source>
        <dbReference type="ARBA" id="ARBA00023125"/>
    </source>
</evidence>
<gene>
    <name evidence="5" type="ORF">ACFPET_07030</name>
</gene>
<dbReference type="Pfam" id="PF12840">
    <property type="entry name" value="HTH_20"/>
    <property type="match status" value="1"/>
</dbReference>
<dbReference type="PANTHER" id="PTHR33154">
    <property type="entry name" value="TRANSCRIPTIONAL REGULATOR, ARSR FAMILY"/>
    <property type="match status" value="1"/>
</dbReference>
<sequence length="211" mass="23839">MPERDASDKSEEPRVRVSDAARMKALSHPARIAVFDYLGSLQARGQESATATEISQHTGLSPSAMSYHLRTLAKAGFIEEAEGRGDKRERAWKLILGSFDLSAEADGPPSAFIAENATVRTMLDHDVKEVRKALDRRLEEQGRGVVSETSFLNRTRLTLTKEQAVEFNKDFQALLNRYDKHPDGNTVPADDEYVFRMISYFYVEFPEEPQR</sequence>
<name>A0ABV8TX45_9ACTN</name>
<dbReference type="PANTHER" id="PTHR33154:SF15">
    <property type="entry name" value="REGULATORY PROTEIN ARSR"/>
    <property type="match status" value="1"/>
</dbReference>
<dbReference type="InterPro" id="IPR001845">
    <property type="entry name" value="HTH_ArsR_DNA-bd_dom"/>
</dbReference>
<proteinExistence type="predicted"/>
<dbReference type="SUPFAM" id="SSF46785">
    <property type="entry name" value="Winged helix' DNA-binding domain"/>
    <property type="match status" value="1"/>
</dbReference>
<evidence type="ECO:0000313" key="5">
    <source>
        <dbReference type="EMBL" id="MFC4334946.1"/>
    </source>
</evidence>
<dbReference type="Proteomes" id="UP001595823">
    <property type="component" value="Unassembled WGS sequence"/>
</dbReference>
<keyword evidence="2" id="KW-0238">DNA-binding</keyword>
<dbReference type="InterPro" id="IPR051081">
    <property type="entry name" value="HTH_MetalResp_TranReg"/>
</dbReference>
<comment type="caution">
    <text evidence="5">The sequence shown here is derived from an EMBL/GenBank/DDBJ whole genome shotgun (WGS) entry which is preliminary data.</text>
</comment>
<dbReference type="EMBL" id="JBHSDK010000010">
    <property type="protein sequence ID" value="MFC4334946.1"/>
    <property type="molecule type" value="Genomic_DNA"/>
</dbReference>
<keyword evidence="1" id="KW-0805">Transcription regulation</keyword>
<dbReference type="Gene3D" id="1.10.10.10">
    <property type="entry name" value="Winged helix-like DNA-binding domain superfamily/Winged helix DNA-binding domain"/>
    <property type="match status" value="1"/>
</dbReference>
<dbReference type="SMART" id="SM00418">
    <property type="entry name" value="HTH_ARSR"/>
    <property type="match status" value="1"/>
</dbReference>
<keyword evidence="6" id="KW-1185">Reference proteome</keyword>
<dbReference type="RefSeq" id="WP_380619139.1">
    <property type="nucleotide sequence ID" value="NZ_JBHSDK010000010.1"/>
</dbReference>
<accession>A0ABV8TX45</accession>
<keyword evidence="3" id="KW-0804">Transcription</keyword>
<dbReference type="InterPro" id="IPR011991">
    <property type="entry name" value="ArsR-like_HTH"/>
</dbReference>
<evidence type="ECO:0000259" key="4">
    <source>
        <dbReference type="SMART" id="SM00418"/>
    </source>
</evidence>
<protein>
    <submittedName>
        <fullName evidence="5">Helix-turn-helix domain-containing protein</fullName>
    </submittedName>
</protein>
<organism evidence="5 6">
    <name type="scientific">Salininema proteolyticum</name>
    <dbReference type="NCBI Taxonomy" id="1607685"/>
    <lineage>
        <taxon>Bacteria</taxon>
        <taxon>Bacillati</taxon>
        <taxon>Actinomycetota</taxon>
        <taxon>Actinomycetes</taxon>
        <taxon>Glycomycetales</taxon>
        <taxon>Glycomycetaceae</taxon>
        <taxon>Salininema</taxon>
    </lineage>
</organism>
<reference evidence="6" key="1">
    <citation type="journal article" date="2019" name="Int. J. Syst. Evol. Microbiol.">
        <title>The Global Catalogue of Microorganisms (GCM) 10K type strain sequencing project: providing services to taxonomists for standard genome sequencing and annotation.</title>
        <authorList>
            <consortium name="The Broad Institute Genomics Platform"/>
            <consortium name="The Broad Institute Genome Sequencing Center for Infectious Disease"/>
            <person name="Wu L."/>
            <person name="Ma J."/>
        </authorList>
    </citation>
    <scope>NUCLEOTIDE SEQUENCE [LARGE SCALE GENOMIC DNA]</scope>
    <source>
        <strain evidence="6">IBRC-M 10908</strain>
    </source>
</reference>
<dbReference type="InterPro" id="IPR036390">
    <property type="entry name" value="WH_DNA-bd_sf"/>
</dbReference>
<evidence type="ECO:0000256" key="1">
    <source>
        <dbReference type="ARBA" id="ARBA00023015"/>
    </source>
</evidence>
<evidence type="ECO:0000256" key="3">
    <source>
        <dbReference type="ARBA" id="ARBA00023163"/>
    </source>
</evidence>
<feature type="domain" description="HTH arsR-type" evidence="4">
    <location>
        <begin position="21"/>
        <end position="136"/>
    </location>
</feature>